<keyword evidence="1" id="KW-0805">Transcription regulation</keyword>
<name>A0A5R9G6C1_9BACL</name>
<dbReference type="SMART" id="SM00100">
    <property type="entry name" value="cNMP"/>
    <property type="match status" value="1"/>
</dbReference>
<evidence type="ECO:0000259" key="5">
    <source>
        <dbReference type="PROSITE" id="PS50042"/>
    </source>
</evidence>
<reference evidence="7 8" key="1">
    <citation type="submission" date="2019-05" db="EMBL/GenBank/DDBJ databases">
        <authorList>
            <person name="Narsing Rao M.P."/>
            <person name="Li W.J."/>
        </authorList>
    </citation>
    <scope>NUCLEOTIDE SEQUENCE [LARGE SCALE GENOMIC DNA]</scope>
    <source>
        <strain evidence="7 8">SYSU_K30003</strain>
    </source>
</reference>
<organism evidence="7 8">
    <name type="scientific">Paenibacillus antri</name>
    <dbReference type="NCBI Taxonomy" id="2582848"/>
    <lineage>
        <taxon>Bacteria</taxon>
        <taxon>Bacillati</taxon>
        <taxon>Bacillota</taxon>
        <taxon>Bacilli</taxon>
        <taxon>Bacillales</taxon>
        <taxon>Paenibacillaceae</taxon>
        <taxon>Paenibacillus</taxon>
    </lineage>
</organism>
<dbReference type="GO" id="GO:0003700">
    <property type="term" value="F:DNA-binding transcription factor activity"/>
    <property type="evidence" value="ECO:0007669"/>
    <property type="project" value="TreeGrafter"/>
</dbReference>
<feature type="domain" description="Cyclic nucleotide-binding" evidence="5">
    <location>
        <begin position="36"/>
        <end position="135"/>
    </location>
</feature>
<dbReference type="GO" id="GO:0003677">
    <property type="term" value="F:DNA binding"/>
    <property type="evidence" value="ECO:0007669"/>
    <property type="project" value="UniProtKB-KW"/>
</dbReference>
<evidence type="ECO:0000256" key="3">
    <source>
        <dbReference type="ARBA" id="ARBA00023159"/>
    </source>
</evidence>
<dbReference type="InterPro" id="IPR000595">
    <property type="entry name" value="cNMP-bd_dom"/>
</dbReference>
<comment type="caution">
    <text evidence="7">The sequence shown here is derived from an EMBL/GenBank/DDBJ whole genome shotgun (WGS) entry which is preliminary data.</text>
</comment>
<evidence type="ECO:0000256" key="1">
    <source>
        <dbReference type="ARBA" id="ARBA00023015"/>
    </source>
</evidence>
<dbReference type="InterPro" id="IPR012318">
    <property type="entry name" value="HTH_CRP"/>
</dbReference>
<dbReference type="RefSeq" id="WP_138194642.1">
    <property type="nucleotide sequence ID" value="NZ_VCIW01000007.1"/>
</dbReference>
<protein>
    <submittedName>
        <fullName evidence="7">Crp/Fnr family transcriptional regulator</fullName>
    </submittedName>
</protein>
<dbReference type="SUPFAM" id="SSF51206">
    <property type="entry name" value="cAMP-binding domain-like"/>
    <property type="match status" value="1"/>
</dbReference>
<evidence type="ECO:0000259" key="6">
    <source>
        <dbReference type="PROSITE" id="PS51063"/>
    </source>
</evidence>
<dbReference type="InterPro" id="IPR018488">
    <property type="entry name" value="cNMP-bd_CS"/>
</dbReference>
<dbReference type="CDD" id="cd00038">
    <property type="entry name" value="CAP_ED"/>
    <property type="match status" value="1"/>
</dbReference>
<dbReference type="SUPFAM" id="SSF46785">
    <property type="entry name" value="Winged helix' DNA-binding domain"/>
    <property type="match status" value="1"/>
</dbReference>
<dbReference type="PROSITE" id="PS00888">
    <property type="entry name" value="CNMP_BINDING_1"/>
    <property type="match status" value="1"/>
</dbReference>
<dbReference type="Pfam" id="PF00027">
    <property type="entry name" value="cNMP_binding"/>
    <property type="match status" value="1"/>
</dbReference>
<keyword evidence="4" id="KW-0804">Transcription</keyword>
<keyword evidence="3" id="KW-0010">Activator</keyword>
<sequence>MYRIEHREAVDAYTQLHGLEQVLPDRLRSHAAICVFAQGENICVQGEPASTLYVLVKGKIKVFHNSPEGKTLVLSFRTPLEVIGDLEYIGGDAIHNYVEAVTEVSMIGISYRALRESGEDHAPLLRFLLEMMVKKLNYRTNHSSLNLMYPVETRFANYLLSVCCDETDARFRGRLAVANVPDTANLLGTSYRHLNRVIRKLCDEGLIERNKSTIQVLDPERLKRLAGSLGKEG</sequence>
<accession>A0A5R9G6C1</accession>
<proteinExistence type="predicted"/>
<dbReference type="Pfam" id="PF13545">
    <property type="entry name" value="HTH_Crp_2"/>
    <property type="match status" value="1"/>
</dbReference>
<evidence type="ECO:0000313" key="7">
    <source>
        <dbReference type="EMBL" id="TLS51927.1"/>
    </source>
</evidence>
<dbReference type="InterPro" id="IPR050397">
    <property type="entry name" value="Env_Response_Regulators"/>
</dbReference>
<dbReference type="PANTHER" id="PTHR24567">
    <property type="entry name" value="CRP FAMILY TRANSCRIPTIONAL REGULATORY PROTEIN"/>
    <property type="match status" value="1"/>
</dbReference>
<evidence type="ECO:0000313" key="8">
    <source>
        <dbReference type="Proteomes" id="UP000309676"/>
    </source>
</evidence>
<dbReference type="PROSITE" id="PS50042">
    <property type="entry name" value="CNMP_BINDING_3"/>
    <property type="match status" value="1"/>
</dbReference>
<dbReference type="Gene3D" id="2.60.120.10">
    <property type="entry name" value="Jelly Rolls"/>
    <property type="match status" value="1"/>
</dbReference>
<dbReference type="OrthoDB" id="581021at2"/>
<dbReference type="Proteomes" id="UP000309676">
    <property type="component" value="Unassembled WGS sequence"/>
</dbReference>
<evidence type="ECO:0000256" key="4">
    <source>
        <dbReference type="ARBA" id="ARBA00023163"/>
    </source>
</evidence>
<feature type="domain" description="HTH crp-type" evidence="6">
    <location>
        <begin position="149"/>
        <end position="220"/>
    </location>
</feature>
<keyword evidence="2" id="KW-0238">DNA-binding</keyword>
<gene>
    <name evidence="7" type="ORF">FE782_13580</name>
</gene>
<dbReference type="InterPro" id="IPR036390">
    <property type="entry name" value="WH_DNA-bd_sf"/>
</dbReference>
<dbReference type="AlphaFoldDB" id="A0A5R9G6C1"/>
<dbReference type="InterPro" id="IPR014710">
    <property type="entry name" value="RmlC-like_jellyroll"/>
</dbReference>
<dbReference type="InterPro" id="IPR018490">
    <property type="entry name" value="cNMP-bd_dom_sf"/>
</dbReference>
<dbReference type="PANTHER" id="PTHR24567:SF26">
    <property type="entry name" value="REGULATORY PROTEIN YEIL"/>
    <property type="match status" value="1"/>
</dbReference>
<dbReference type="PROSITE" id="PS51063">
    <property type="entry name" value="HTH_CRP_2"/>
    <property type="match status" value="1"/>
</dbReference>
<dbReference type="GO" id="GO:0005829">
    <property type="term" value="C:cytosol"/>
    <property type="evidence" value="ECO:0007669"/>
    <property type="project" value="TreeGrafter"/>
</dbReference>
<dbReference type="EMBL" id="VCIW01000007">
    <property type="protein sequence ID" value="TLS51927.1"/>
    <property type="molecule type" value="Genomic_DNA"/>
</dbReference>
<evidence type="ECO:0000256" key="2">
    <source>
        <dbReference type="ARBA" id="ARBA00023125"/>
    </source>
</evidence>
<keyword evidence="8" id="KW-1185">Reference proteome</keyword>